<name>A0ABV5W8U2_9BACL</name>
<evidence type="ECO:0000259" key="2">
    <source>
        <dbReference type="Pfam" id="PF04909"/>
    </source>
</evidence>
<dbReference type="Pfam" id="PF04909">
    <property type="entry name" value="Amidohydro_2"/>
    <property type="match status" value="1"/>
</dbReference>
<accession>A0ABV5W8U2</accession>
<dbReference type="InterPro" id="IPR032466">
    <property type="entry name" value="Metal_Hydrolase"/>
</dbReference>
<dbReference type="RefSeq" id="WP_344904356.1">
    <property type="nucleotide sequence ID" value="NZ_BAAAYO010000002.1"/>
</dbReference>
<dbReference type="PANTHER" id="PTHR43569:SF2">
    <property type="entry name" value="AMIDOHYDROLASE-RELATED DOMAIN-CONTAINING PROTEIN"/>
    <property type="match status" value="1"/>
</dbReference>
<protein>
    <submittedName>
        <fullName evidence="3">Amidohydrolase family protein</fullName>
    </submittedName>
</protein>
<feature type="domain" description="Amidohydrolase-related" evidence="2">
    <location>
        <begin position="3"/>
        <end position="274"/>
    </location>
</feature>
<gene>
    <name evidence="3" type="ORF">ACFFNY_35005</name>
</gene>
<evidence type="ECO:0000256" key="1">
    <source>
        <dbReference type="ARBA" id="ARBA00038310"/>
    </source>
</evidence>
<dbReference type="InterPro" id="IPR052350">
    <property type="entry name" value="Metallo-dep_Lactonases"/>
</dbReference>
<dbReference type="SUPFAM" id="SSF51556">
    <property type="entry name" value="Metallo-dependent hydrolases"/>
    <property type="match status" value="1"/>
</dbReference>
<proteinExistence type="inferred from homology"/>
<evidence type="ECO:0000313" key="3">
    <source>
        <dbReference type="EMBL" id="MFB9756806.1"/>
    </source>
</evidence>
<reference evidence="3 4" key="1">
    <citation type="submission" date="2024-09" db="EMBL/GenBank/DDBJ databases">
        <authorList>
            <person name="Sun Q."/>
            <person name="Mori K."/>
        </authorList>
    </citation>
    <scope>NUCLEOTIDE SEQUENCE [LARGE SCALE GENOMIC DNA]</scope>
    <source>
        <strain evidence="3 4">JCM 12520</strain>
    </source>
</reference>
<comment type="caution">
    <text evidence="3">The sequence shown here is derived from an EMBL/GenBank/DDBJ whole genome shotgun (WGS) entry which is preliminary data.</text>
</comment>
<sequence>MYIDSHVHFWRLDRGDYDWLKPGNTLLYRDYLPEQLLPSLHRHQVEGLVIVQAAHTVEETDYMIDLAEQIPLPVRVIGGLNPLTETFREQLERLAGHPRFAGIRVNGSLLREQEGMSGDGLKQALRLLERAGLVLELLVRPDDLAAAETYLRDVPGLTAVIDHLGVPPVREQLMDPWAELMENMAALPNVAVKLSGMITQAGGYDPERLNPYVRHLTDSFGPGRLLFGSDWPVALLGGGYDDVVRLFEELLPAEWSERDKSLVRAENARRLYGLPPAQA</sequence>
<dbReference type="Gene3D" id="3.20.20.140">
    <property type="entry name" value="Metal-dependent hydrolases"/>
    <property type="match status" value="1"/>
</dbReference>
<dbReference type="EMBL" id="JBHMAG010000029">
    <property type="protein sequence ID" value="MFB9756806.1"/>
    <property type="molecule type" value="Genomic_DNA"/>
</dbReference>
<comment type="similarity">
    <text evidence="1">Belongs to the metallo-dependent hydrolases superfamily.</text>
</comment>
<organism evidence="3 4">
    <name type="scientific">Paenibacillus hodogayensis</name>
    <dbReference type="NCBI Taxonomy" id="279208"/>
    <lineage>
        <taxon>Bacteria</taxon>
        <taxon>Bacillati</taxon>
        <taxon>Bacillota</taxon>
        <taxon>Bacilli</taxon>
        <taxon>Bacillales</taxon>
        <taxon>Paenibacillaceae</taxon>
        <taxon>Paenibacillus</taxon>
    </lineage>
</organism>
<dbReference type="InterPro" id="IPR006680">
    <property type="entry name" value="Amidohydro-rel"/>
</dbReference>
<keyword evidence="4" id="KW-1185">Reference proteome</keyword>
<evidence type="ECO:0000313" key="4">
    <source>
        <dbReference type="Proteomes" id="UP001589619"/>
    </source>
</evidence>
<dbReference type="Proteomes" id="UP001589619">
    <property type="component" value="Unassembled WGS sequence"/>
</dbReference>
<dbReference type="PANTHER" id="PTHR43569">
    <property type="entry name" value="AMIDOHYDROLASE"/>
    <property type="match status" value="1"/>
</dbReference>